<gene>
    <name evidence="3" type="ORF">BC748_2331</name>
</gene>
<feature type="signal peptide" evidence="1">
    <location>
        <begin position="1"/>
        <end position="26"/>
    </location>
</feature>
<dbReference type="EMBL" id="SNXR01000015">
    <property type="protein sequence ID" value="TDP58294.1"/>
    <property type="molecule type" value="Genomic_DNA"/>
</dbReference>
<dbReference type="Gene3D" id="2.60.40.10">
    <property type="entry name" value="Immunoglobulins"/>
    <property type="match status" value="2"/>
</dbReference>
<name>A0A4R6Q700_9FLAO</name>
<evidence type="ECO:0000313" key="3">
    <source>
        <dbReference type="EMBL" id="TDP58294.1"/>
    </source>
</evidence>
<dbReference type="AlphaFoldDB" id="A0A4R6Q700"/>
<evidence type="ECO:0000256" key="1">
    <source>
        <dbReference type="SAM" id="SignalP"/>
    </source>
</evidence>
<dbReference type="InterPro" id="IPR013783">
    <property type="entry name" value="Ig-like_fold"/>
</dbReference>
<dbReference type="PROSITE" id="PS51257">
    <property type="entry name" value="PROKAR_LIPOPROTEIN"/>
    <property type="match status" value="1"/>
</dbReference>
<dbReference type="InterPro" id="IPR008979">
    <property type="entry name" value="Galactose-bd-like_sf"/>
</dbReference>
<protein>
    <submittedName>
        <fullName evidence="3">IPT/TIG domain-containing protein</fullName>
    </submittedName>
</protein>
<reference evidence="3 4" key="1">
    <citation type="submission" date="2019-03" db="EMBL/GenBank/DDBJ databases">
        <title>Genomic Encyclopedia of Archaeal and Bacterial Type Strains, Phase II (KMG-II): from individual species to whole genera.</title>
        <authorList>
            <person name="Goeker M."/>
        </authorList>
    </citation>
    <scope>NUCLEOTIDE SEQUENCE [LARGE SCALE GENOMIC DNA]</scope>
    <source>
        <strain evidence="3 4">DSM 25687</strain>
    </source>
</reference>
<proteinExistence type="predicted"/>
<feature type="domain" description="IPT/TIG" evidence="2">
    <location>
        <begin position="136"/>
        <end position="206"/>
    </location>
</feature>
<dbReference type="Proteomes" id="UP000295260">
    <property type="component" value="Unassembled WGS sequence"/>
</dbReference>
<dbReference type="InterPro" id="IPR014756">
    <property type="entry name" value="Ig_E-set"/>
</dbReference>
<dbReference type="RefSeq" id="WP_133533566.1">
    <property type="nucleotide sequence ID" value="NZ_SNXR01000015.1"/>
</dbReference>
<organism evidence="3 4">
    <name type="scientific">Flavobacterium dankookense</name>
    <dbReference type="NCBI Taxonomy" id="706186"/>
    <lineage>
        <taxon>Bacteria</taxon>
        <taxon>Pseudomonadati</taxon>
        <taxon>Bacteroidota</taxon>
        <taxon>Flavobacteriia</taxon>
        <taxon>Flavobacteriales</taxon>
        <taxon>Flavobacteriaceae</taxon>
        <taxon>Flavobacterium</taxon>
    </lineage>
</organism>
<evidence type="ECO:0000259" key="2">
    <source>
        <dbReference type="Pfam" id="PF01833"/>
    </source>
</evidence>
<feature type="chain" id="PRO_5020530118" evidence="1">
    <location>
        <begin position="27"/>
        <end position="351"/>
    </location>
</feature>
<comment type="caution">
    <text evidence="3">The sequence shown here is derived from an EMBL/GenBank/DDBJ whole genome shotgun (WGS) entry which is preliminary data.</text>
</comment>
<dbReference type="SUPFAM" id="SSF49785">
    <property type="entry name" value="Galactose-binding domain-like"/>
    <property type="match status" value="1"/>
</dbReference>
<dbReference type="Gene3D" id="2.60.120.430">
    <property type="entry name" value="Galactose-binding lectin"/>
    <property type="match status" value="1"/>
</dbReference>
<evidence type="ECO:0000313" key="4">
    <source>
        <dbReference type="Proteomes" id="UP000295260"/>
    </source>
</evidence>
<dbReference type="InterPro" id="IPR002909">
    <property type="entry name" value="IPT_dom"/>
</dbReference>
<sequence>MKNFKIKYLFHFLLLTSIVTSFISCSDDDNSSQGAAPVIESVSAAVDIDGNPVELTPTTIGFADNVYIIQGSGFKTVQKVFFNDTDTYFNPTLVTDNTIIVTIDRDTPYANASNELRVETLNGIATFDFVVAPPAPLVTSFNSINANDGDTITVYGSFFLDPTVTFGTTPATVVSNTLTEIEVIVPAGSFHKYVTVTTISGSSTSSQAVGTAIYDDVAASFVENYLGPWDGSGFVPNTEFKVQGESSIEANYSGYTGFKFPMYGASPSTTGYRGIRVSLRSTKETGKFKVVLNNNYGAGKEVSFTNQWTTFVIPFSELGGAPATINEIVFQEFNNGGGDKLYIDDVGFVLN</sequence>
<dbReference type="Pfam" id="PF01833">
    <property type="entry name" value="TIG"/>
    <property type="match status" value="1"/>
</dbReference>
<dbReference type="SUPFAM" id="SSF81296">
    <property type="entry name" value="E set domains"/>
    <property type="match status" value="1"/>
</dbReference>
<keyword evidence="4" id="KW-1185">Reference proteome</keyword>
<accession>A0A4R6Q700</accession>
<dbReference type="OrthoDB" id="1491905at2"/>
<keyword evidence="1" id="KW-0732">Signal</keyword>